<reference evidence="1" key="1">
    <citation type="submission" date="2019-05" db="EMBL/GenBank/DDBJ databases">
        <title>Metatranscriptomic reconstruction reveals RNA viruses with the potential to shape carbon cycling in soil.</title>
        <authorList>
            <person name="Starr E.P."/>
            <person name="Nuccio E."/>
            <person name="Pett-Ridge J."/>
            <person name="Banfield J.F."/>
            <person name="Firestone M.K."/>
        </authorList>
    </citation>
    <scope>NUCLEOTIDE SEQUENCE</scope>
    <source>
        <strain evidence="1">H1_Bulk_30_scaffold_299</strain>
    </source>
</reference>
<proteinExistence type="predicted"/>
<organism evidence="1">
    <name type="scientific">Leviviridae sp</name>
    <dbReference type="NCBI Taxonomy" id="2027243"/>
    <lineage>
        <taxon>Viruses</taxon>
        <taxon>Riboviria</taxon>
        <taxon>Orthornavirae</taxon>
        <taxon>Lenarviricota</taxon>
        <taxon>Leviviricetes</taxon>
        <taxon>Norzivirales</taxon>
        <taxon>Fiersviridae</taxon>
    </lineage>
</organism>
<gene>
    <name evidence="1" type="ORF">H1Bulk30299_000002</name>
</gene>
<accession>A0A514D8W0</accession>
<name>A0A514D8W0_9VIRU</name>
<dbReference type="EMBL" id="MN035206">
    <property type="protein sequence ID" value="QDH90037.1"/>
    <property type="molecule type" value="Genomic_RNA"/>
</dbReference>
<sequence>MSLTYPLSLTDNAGSTKTFAETIRNGQVTESVDTASTSLEPRRVRISHTQTKSKDGIVTDRHLISLSDTQVESTGSTSSMVINLTVALPRSASFSSTNVKDGLRMIFDLLTTSTAPTIDSTALDQILRGES</sequence>
<evidence type="ECO:0000313" key="1">
    <source>
        <dbReference type="EMBL" id="QDH90037.1"/>
    </source>
</evidence>
<protein>
    <submittedName>
        <fullName evidence="1">Uncharacterized protein</fullName>
    </submittedName>
</protein>